<dbReference type="RefSeq" id="WP_108776935.1">
    <property type="nucleotide sequence ID" value="NZ_CP029186.1"/>
</dbReference>
<dbReference type="AlphaFoldDB" id="A0A2S1QV12"/>
<dbReference type="SUPFAM" id="SSF55144">
    <property type="entry name" value="LigT-like"/>
    <property type="match status" value="1"/>
</dbReference>
<reference evidence="1 2" key="1">
    <citation type="submission" date="2018-04" db="EMBL/GenBank/DDBJ databases">
        <title>Genome sequencing of Flavobacterium sp. HYN0059.</title>
        <authorList>
            <person name="Yi H."/>
            <person name="Baek C."/>
        </authorList>
    </citation>
    <scope>NUCLEOTIDE SEQUENCE [LARGE SCALE GENOMIC DNA]</scope>
    <source>
        <strain evidence="1 2">HYN0059</strain>
    </source>
</reference>
<dbReference type="PANTHER" id="PTHR40037:SF1">
    <property type="entry name" value="PHOSPHOESTERASE SAOUHSC_00951-RELATED"/>
    <property type="match status" value="1"/>
</dbReference>
<dbReference type="InterPro" id="IPR050580">
    <property type="entry name" value="2H_phosphoesterase_YjcG-like"/>
</dbReference>
<dbReference type="InterPro" id="IPR009097">
    <property type="entry name" value="Cyclic_Pdiesterase"/>
</dbReference>
<name>A0A2S1QV12_9FLAO</name>
<organism evidence="1 2">
    <name type="scientific">Flavobacterium album</name>
    <dbReference type="NCBI Taxonomy" id="2175091"/>
    <lineage>
        <taxon>Bacteria</taxon>
        <taxon>Pseudomonadati</taxon>
        <taxon>Bacteroidota</taxon>
        <taxon>Flavobacteriia</taxon>
        <taxon>Flavobacteriales</taxon>
        <taxon>Flavobacteriaceae</taxon>
        <taxon>Flavobacterium</taxon>
    </lineage>
</organism>
<accession>A0A2S1QV12</accession>
<dbReference type="OrthoDB" id="1951600at2"/>
<protein>
    <recommendedName>
        <fullName evidence="3">2'-5' RNA ligase</fullName>
    </recommendedName>
</protein>
<dbReference type="Proteomes" id="UP000244929">
    <property type="component" value="Chromosome"/>
</dbReference>
<dbReference type="Gene3D" id="3.90.1140.10">
    <property type="entry name" value="Cyclic phosphodiesterase"/>
    <property type="match status" value="1"/>
</dbReference>
<dbReference type="EMBL" id="CP029186">
    <property type="protein sequence ID" value="AWH84226.1"/>
    <property type="molecule type" value="Genomic_DNA"/>
</dbReference>
<evidence type="ECO:0008006" key="3">
    <source>
        <dbReference type="Google" id="ProtNLM"/>
    </source>
</evidence>
<evidence type="ECO:0000313" key="1">
    <source>
        <dbReference type="EMBL" id="AWH84226.1"/>
    </source>
</evidence>
<dbReference type="KEGG" id="falb:HYN59_03460"/>
<keyword evidence="2" id="KW-1185">Reference proteome</keyword>
<sequence length="185" mass="21633">MSRENLYFIALIPHDTVSDEVTAFKNDFAQNYSSSRALKSMPHITLKAPFKLEAREHDSLLEWFENLRPEKEPFTVELEDFGSFDNKNNPVIYVKPVMTPKLEGLQKAILKGFEFAYPHISIPYTERNFHPHMTIAYRDLTPEQHARAMDIYQHKKYSASFSADRFYLLQHNGQKWNVVAEHLLG</sequence>
<dbReference type="Pfam" id="PF13563">
    <property type="entry name" value="2_5_RNA_ligase2"/>
    <property type="match status" value="1"/>
</dbReference>
<proteinExistence type="predicted"/>
<gene>
    <name evidence="1" type="ORF">HYN59_03460</name>
</gene>
<dbReference type="PANTHER" id="PTHR40037">
    <property type="entry name" value="PHOSPHOESTERASE YJCG-RELATED"/>
    <property type="match status" value="1"/>
</dbReference>
<evidence type="ECO:0000313" key="2">
    <source>
        <dbReference type="Proteomes" id="UP000244929"/>
    </source>
</evidence>